<evidence type="ECO:0000256" key="13">
    <source>
        <dbReference type="ARBA" id="ARBA00023136"/>
    </source>
</evidence>
<evidence type="ECO:0000256" key="7">
    <source>
        <dbReference type="ARBA" id="ARBA00022723"/>
    </source>
</evidence>
<dbReference type="GO" id="GO:0016020">
    <property type="term" value="C:membrane"/>
    <property type="evidence" value="ECO:0007669"/>
    <property type="project" value="UniProtKB-SubCell"/>
</dbReference>
<feature type="transmembrane region" description="Helical" evidence="16">
    <location>
        <begin position="6"/>
        <end position="27"/>
    </location>
</feature>
<keyword evidence="10 15" id="KW-0560">Oxidoreductase</keyword>
<dbReference type="SUPFAM" id="SSF48264">
    <property type="entry name" value="Cytochrome P450"/>
    <property type="match status" value="1"/>
</dbReference>
<dbReference type="PRINTS" id="PR00385">
    <property type="entry name" value="P450"/>
</dbReference>
<keyword evidence="6 16" id="KW-0812">Transmembrane</keyword>
<evidence type="ECO:0008006" key="19">
    <source>
        <dbReference type="Google" id="ProtNLM"/>
    </source>
</evidence>
<dbReference type="Proteomes" id="UP001293593">
    <property type="component" value="Unassembled WGS sequence"/>
</dbReference>
<dbReference type="InterPro" id="IPR001128">
    <property type="entry name" value="Cyt_P450"/>
</dbReference>
<evidence type="ECO:0000256" key="3">
    <source>
        <dbReference type="ARBA" id="ARBA00004913"/>
    </source>
</evidence>
<name>A0AAE1IMH4_9FABA</name>
<protein>
    <recommendedName>
        <fullName evidence="19">Flavonoid 3'-hydroxylase</fullName>
    </recommendedName>
</protein>
<evidence type="ECO:0000256" key="6">
    <source>
        <dbReference type="ARBA" id="ARBA00022692"/>
    </source>
</evidence>
<evidence type="ECO:0000256" key="4">
    <source>
        <dbReference type="ARBA" id="ARBA00010617"/>
    </source>
</evidence>
<evidence type="ECO:0000256" key="15">
    <source>
        <dbReference type="RuleBase" id="RU000461"/>
    </source>
</evidence>
<comment type="pathway">
    <text evidence="3">Alkaloid biosynthesis.</text>
</comment>
<evidence type="ECO:0000256" key="12">
    <source>
        <dbReference type="ARBA" id="ARBA00023033"/>
    </source>
</evidence>
<dbReference type="Pfam" id="PF00067">
    <property type="entry name" value="p450"/>
    <property type="match status" value="1"/>
</dbReference>
<evidence type="ECO:0000256" key="11">
    <source>
        <dbReference type="ARBA" id="ARBA00023004"/>
    </source>
</evidence>
<dbReference type="InterPro" id="IPR036396">
    <property type="entry name" value="Cyt_P450_sf"/>
</dbReference>
<evidence type="ECO:0000256" key="9">
    <source>
        <dbReference type="ARBA" id="ARBA00022989"/>
    </source>
</evidence>
<keyword evidence="18" id="KW-1185">Reference proteome</keyword>
<comment type="subcellular location">
    <subcellularLocation>
        <location evidence="2">Membrane</location>
        <topology evidence="2">Single-pass membrane protein</topology>
    </subcellularLocation>
</comment>
<dbReference type="GO" id="GO:0020037">
    <property type="term" value="F:heme binding"/>
    <property type="evidence" value="ECO:0007669"/>
    <property type="project" value="InterPro"/>
</dbReference>
<keyword evidence="7 14" id="KW-0479">Metal-binding</keyword>
<evidence type="ECO:0000256" key="2">
    <source>
        <dbReference type="ARBA" id="ARBA00004167"/>
    </source>
</evidence>
<dbReference type="PROSITE" id="PS00086">
    <property type="entry name" value="CYTOCHROME_P450"/>
    <property type="match status" value="1"/>
</dbReference>
<evidence type="ECO:0000256" key="10">
    <source>
        <dbReference type="ARBA" id="ARBA00023002"/>
    </source>
</evidence>
<evidence type="ECO:0000313" key="18">
    <source>
        <dbReference type="Proteomes" id="UP001293593"/>
    </source>
</evidence>
<keyword evidence="12 15" id="KW-0503">Monooxygenase</keyword>
<gene>
    <name evidence="17" type="ORF">QN277_014502</name>
</gene>
<keyword evidence="8" id="KW-0521">NADP</keyword>
<dbReference type="GO" id="GO:0004497">
    <property type="term" value="F:monooxygenase activity"/>
    <property type="evidence" value="ECO:0007669"/>
    <property type="project" value="UniProtKB-KW"/>
</dbReference>
<evidence type="ECO:0000256" key="1">
    <source>
        <dbReference type="ARBA" id="ARBA00001971"/>
    </source>
</evidence>
<dbReference type="AlphaFoldDB" id="A0AAE1IMH4"/>
<dbReference type="PANTHER" id="PTHR47944:SF18">
    <property type="entry name" value="FLAVONOID 3'-MONOOXYGENASE"/>
    <property type="match status" value="1"/>
</dbReference>
<comment type="cofactor">
    <cofactor evidence="1 14">
        <name>heme</name>
        <dbReference type="ChEBI" id="CHEBI:30413"/>
    </cofactor>
</comment>
<dbReference type="InterPro" id="IPR017972">
    <property type="entry name" value="Cyt_P450_CS"/>
</dbReference>
<dbReference type="PANTHER" id="PTHR47944">
    <property type="entry name" value="CYTOCHROME P450 98A9"/>
    <property type="match status" value="1"/>
</dbReference>
<keyword evidence="5 14" id="KW-0349">Heme</keyword>
<dbReference type="InterPro" id="IPR002401">
    <property type="entry name" value="Cyt_P450_E_grp-I"/>
</dbReference>
<accession>A0AAE1IMH4</accession>
<evidence type="ECO:0000256" key="5">
    <source>
        <dbReference type="ARBA" id="ARBA00022617"/>
    </source>
</evidence>
<dbReference type="Gene3D" id="1.10.630.10">
    <property type="entry name" value="Cytochrome P450"/>
    <property type="match status" value="1"/>
</dbReference>
<sequence>MDTVTVSSPWLLGLATLALATLLYWLLVNVFNRPSLPLPPGPKPWPIVGNMPHLGPMPHQALASLARLHGPLMHLRIGVVDIVVAASASVAEQFLKVQDANFLSRPPNAGAKYLMYNYHDLLFAPYGPRWRMLRKITAVHMFSSKALDDCRHFRQEEARRLVTNLANVGSSAVNLGQLVNICVTNALARAMLGRRVFNDISGGSDPKAEEFKSMVMEMMELGGVFNISDFIPALEWLDIQGVHAKMKKLHKRFDSFLTNIVEEHKVSKNHNHRDLLTTLLSLKEVQNDEGATLTNVEIKALLMNLFAGGTDTTTSTTEWAMSELIKHPTMLARVRHESDSVVGRDRLVNESDLQNLPYLQAFIKETFRLHPPTALSLPRIADSDCEIFGYRIPKGATLLVDIWAIGRDPKEWSDPTLFRPERFLPGGEKADVDIKGYDFEAIPFGAGRRICPGVSLGICMVQLLTATMAHAFEWDLQGGLDPEKLNMEEAYGITLQRKVPLSVNPRPRLAPHVYSQLV</sequence>
<dbReference type="EMBL" id="JAWXYG010000023">
    <property type="protein sequence ID" value="KAK4252510.1"/>
    <property type="molecule type" value="Genomic_DNA"/>
</dbReference>
<evidence type="ECO:0000256" key="14">
    <source>
        <dbReference type="PIRSR" id="PIRSR602401-1"/>
    </source>
</evidence>
<keyword evidence="11 14" id="KW-0408">Iron</keyword>
<keyword evidence="9 16" id="KW-1133">Transmembrane helix</keyword>
<organism evidence="17 18">
    <name type="scientific">Acacia crassicarpa</name>
    <name type="common">northern wattle</name>
    <dbReference type="NCBI Taxonomy" id="499986"/>
    <lineage>
        <taxon>Eukaryota</taxon>
        <taxon>Viridiplantae</taxon>
        <taxon>Streptophyta</taxon>
        <taxon>Embryophyta</taxon>
        <taxon>Tracheophyta</taxon>
        <taxon>Spermatophyta</taxon>
        <taxon>Magnoliopsida</taxon>
        <taxon>eudicotyledons</taxon>
        <taxon>Gunneridae</taxon>
        <taxon>Pentapetalae</taxon>
        <taxon>rosids</taxon>
        <taxon>fabids</taxon>
        <taxon>Fabales</taxon>
        <taxon>Fabaceae</taxon>
        <taxon>Caesalpinioideae</taxon>
        <taxon>mimosoid clade</taxon>
        <taxon>Acacieae</taxon>
        <taxon>Acacia</taxon>
    </lineage>
</organism>
<reference evidence="17" key="1">
    <citation type="submission" date="2023-10" db="EMBL/GenBank/DDBJ databases">
        <title>Chromosome-level genome of the transformable northern wattle, Acacia crassicarpa.</title>
        <authorList>
            <person name="Massaro I."/>
            <person name="Sinha N.R."/>
            <person name="Poethig S."/>
            <person name="Leichty A.R."/>
        </authorList>
    </citation>
    <scope>NUCLEOTIDE SEQUENCE</scope>
    <source>
        <strain evidence="17">Acra3RX</strain>
        <tissue evidence="17">Leaf</tissue>
    </source>
</reference>
<dbReference type="GO" id="GO:0016705">
    <property type="term" value="F:oxidoreductase activity, acting on paired donors, with incorporation or reduction of molecular oxygen"/>
    <property type="evidence" value="ECO:0007669"/>
    <property type="project" value="InterPro"/>
</dbReference>
<proteinExistence type="inferred from homology"/>
<feature type="binding site" description="axial binding residue" evidence="14">
    <location>
        <position position="451"/>
    </location>
    <ligand>
        <name>heme</name>
        <dbReference type="ChEBI" id="CHEBI:30413"/>
    </ligand>
    <ligandPart>
        <name>Fe</name>
        <dbReference type="ChEBI" id="CHEBI:18248"/>
    </ligandPart>
</feature>
<comment type="similarity">
    <text evidence="4 15">Belongs to the cytochrome P450 family.</text>
</comment>
<keyword evidence="13 16" id="KW-0472">Membrane</keyword>
<evidence type="ECO:0000256" key="8">
    <source>
        <dbReference type="ARBA" id="ARBA00022857"/>
    </source>
</evidence>
<dbReference type="GO" id="GO:0005506">
    <property type="term" value="F:iron ion binding"/>
    <property type="evidence" value="ECO:0007669"/>
    <property type="project" value="InterPro"/>
</dbReference>
<dbReference type="FunFam" id="1.10.630.10:FF:000097">
    <property type="entry name" value="Cytochrome P-450 19"/>
    <property type="match status" value="1"/>
</dbReference>
<dbReference type="PRINTS" id="PR00463">
    <property type="entry name" value="EP450I"/>
</dbReference>
<evidence type="ECO:0000313" key="17">
    <source>
        <dbReference type="EMBL" id="KAK4252510.1"/>
    </source>
</evidence>
<evidence type="ECO:0000256" key="16">
    <source>
        <dbReference type="SAM" id="Phobius"/>
    </source>
</evidence>
<comment type="caution">
    <text evidence="17">The sequence shown here is derived from an EMBL/GenBank/DDBJ whole genome shotgun (WGS) entry which is preliminary data.</text>
</comment>